<evidence type="ECO:0000256" key="1">
    <source>
        <dbReference type="ARBA" id="ARBA00022729"/>
    </source>
</evidence>
<protein>
    <submittedName>
        <fullName evidence="4">RlpA-like double-psi beta-barrel-protein domain-containing protein-containing protein</fullName>
    </submittedName>
</protein>
<feature type="region of interest" description="Disordered" evidence="2">
    <location>
        <begin position="127"/>
        <end position="171"/>
    </location>
</feature>
<name>A0A5C3R2G0_9AGAR</name>
<reference evidence="4 5" key="1">
    <citation type="journal article" date="2019" name="Nat. Ecol. Evol.">
        <title>Megaphylogeny resolves global patterns of mushroom evolution.</title>
        <authorList>
            <person name="Varga T."/>
            <person name="Krizsan K."/>
            <person name="Foldi C."/>
            <person name="Dima B."/>
            <person name="Sanchez-Garcia M."/>
            <person name="Sanchez-Ramirez S."/>
            <person name="Szollosi G.J."/>
            <person name="Szarkandi J.G."/>
            <person name="Papp V."/>
            <person name="Albert L."/>
            <person name="Andreopoulos W."/>
            <person name="Angelini C."/>
            <person name="Antonin V."/>
            <person name="Barry K.W."/>
            <person name="Bougher N.L."/>
            <person name="Buchanan P."/>
            <person name="Buyck B."/>
            <person name="Bense V."/>
            <person name="Catcheside P."/>
            <person name="Chovatia M."/>
            <person name="Cooper J."/>
            <person name="Damon W."/>
            <person name="Desjardin D."/>
            <person name="Finy P."/>
            <person name="Geml J."/>
            <person name="Haridas S."/>
            <person name="Hughes K."/>
            <person name="Justo A."/>
            <person name="Karasinski D."/>
            <person name="Kautmanova I."/>
            <person name="Kiss B."/>
            <person name="Kocsube S."/>
            <person name="Kotiranta H."/>
            <person name="LaButti K.M."/>
            <person name="Lechner B.E."/>
            <person name="Liimatainen K."/>
            <person name="Lipzen A."/>
            <person name="Lukacs Z."/>
            <person name="Mihaltcheva S."/>
            <person name="Morgado L.N."/>
            <person name="Niskanen T."/>
            <person name="Noordeloos M.E."/>
            <person name="Ohm R.A."/>
            <person name="Ortiz-Santana B."/>
            <person name="Ovrebo C."/>
            <person name="Racz N."/>
            <person name="Riley R."/>
            <person name="Savchenko A."/>
            <person name="Shiryaev A."/>
            <person name="Soop K."/>
            <person name="Spirin V."/>
            <person name="Szebenyi C."/>
            <person name="Tomsovsky M."/>
            <person name="Tulloss R.E."/>
            <person name="Uehling J."/>
            <person name="Grigoriev I.V."/>
            <person name="Vagvolgyi C."/>
            <person name="Papp T."/>
            <person name="Martin F.M."/>
            <person name="Miettinen O."/>
            <person name="Hibbett D.S."/>
            <person name="Nagy L.G."/>
        </authorList>
    </citation>
    <scope>NUCLEOTIDE SEQUENCE [LARGE SCALE GENOMIC DNA]</scope>
    <source>
        <strain evidence="4 5">CBS 309.79</strain>
    </source>
</reference>
<dbReference type="SUPFAM" id="SSF50685">
    <property type="entry name" value="Barwin-like endoglucanases"/>
    <property type="match status" value="1"/>
</dbReference>
<dbReference type="PANTHER" id="PTHR31836">
    <property type="match status" value="1"/>
</dbReference>
<dbReference type="CDD" id="cd22191">
    <property type="entry name" value="DPBB_RlpA_EXP_N-like"/>
    <property type="match status" value="1"/>
</dbReference>
<feature type="chain" id="PRO_5022731524" evidence="3">
    <location>
        <begin position="23"/>
        <end position="229"/>
    </location>
</feature>
<keyword evidence="1 3" id="KW-0732">Signal</keyword>
<feature type="compositionally biased region" description="Basic residues" evidence="2">
    <location>
        <begin position="140"/>
        <end position="151"/>
    </location>
</feature>
<dbReference type="Proteomes" id="UP000305067">
    <property type="component" value="Unassembled WGS sequence"/>
</dbReference>
<proteinExistence type="predicted"/>
<dbReference type="OrthoDB" id="623670at2759"/>
<keyword evidence="5" id="KW-1185">Reference proteome</keyword>
<evidence type="ECO:0000313" key="4">
    <source>
        <dbReference type="EMBL" id="TFL07350.1"/>
    </source>
</evidence>
<organism evidence="4 5">
    <name type="scientific">Pterulicium gracile</name>
    <dbReference type="NCBI Taxonomy" id="1884261"/>
    <lineage>
        <taxon>Eukaryota</taxon>
        <taxon>Fungi</taxon>
        <taxon>Dikarya</taxon>
        <taxon>Basidiomycota</taxon>
        <taxon>Agaricomycotina</taxon>
        <taxon>Agaricomycetes</taxon>
        <taxon>Agaricomycetidae</taxon>
        <taxon>Agaricales</taxon>
        <taxon>Pleurotineae</taxon>
        <taxon>Pterulaceae</taxon>
        <taxon>Pterulicium</taxon>
    </lineage>
</organism>
<evidence type="ECO:0000256" key="2">
    <source>
        <dbReference type="SAM" id="MobiDB-lite"/>
    </source>
</evidence>
<dbReference type="Gene3D" id="2.40.40.10">
    <property type="entry name" value="RlpA-like domain"/>
    <property type="match status" value="1"/>
</dbReference>
<gene>
    <name evidence="4" type="ORF">BDV98DRAFT_557716</name>
</gene>
<dbReference type="InterPro" id="IPR051477">
    <property type="entry name" value="Expansin_CellWall"/>
</dbReference>
<evidence type="ECO:0000313" key="5">
    <source>
        <dbReference type="Proteomes" id="UP000305067"/>
    </source>
</evidence>
<accession>A0A5C3R2G0</accession>
<dbReference type="InterPro" id="IPR036908">
    <property type="entry name" value="RlpA-like_sf"/>
</dbReference>
<dbReference type="EMBL" id="ML178814">
    <property type="protein sequence ID" value="TFL07350.1"/>
    <property type="molecule type" value="Genomic_DNA"/>
</dbReference>
<dbReference type="AlphaFoldDB" id="A0A5C3R2G0"/>
<dbReference type="PANTHER" id="PTHR31836:SF28">
    <property type="entry name" value="SRCR DOMAIN-CONTAINING PROTEIN-RELATED"/>
    <property type="match status" value="1"/>
</dbReference>
<dbReference type="STRING" id="1884261.A0A5C3R2G0"/>
<sequence length="229" mass="25164">MLCHLRKFLFFAAFLLSSRVLCSENNTVDDDRQLATRGSPVKFSFYDVGLGACGKMNKASDFIVALNGAQFTSGDWCFKTITIHYGGKSAQAKVMDMCPGCPYRGLDLSRGLFEYFASQSAGIIYGDWTSSEEPPQKKPDTKKHKSKKPKPRLSPDATPPVDTEEEDQEVSDMMATLESAKISSVTELEKEPSSVVVDLKGRMESVYSGIGRMELVAARVFVESVSPST</sequence>
<feature type="signal peptide" evidence="3">
    <location>
        <begin position="1"/>
        <end position="22"/>
    </location>
</feature>
<evidence type="ECO:0000256" key="3">
    <source>
        <dbReference type="SAM" id="SignalP"/>
    </source>
</evidence>